<evidence type="ECO:0008006" key="4">
    <source>
        <dbReference type="Google" id="ProtNLM"/>
    </source>
</evidence>
<dbReference type="Proteomes" id="UP000284219">
    <property type="component" value="Unassembled WGS sequence"/>
</dbReference>
<evidence type="ECO:0000256" key="1">
    <source>
        <dbReference type="SAM" id="SignalP"/>
    </source>
</evidence>
<feature type="chain" id="PRO_5019083881" description="Translocation protein TolB" evidence="1">
    <location>
        <begin position="26"/>
        <end position="415"/>
    </location>
</feature>
<proteinExistence type="predicted"/>
<accession>A0A419SL23</accession>
<keyword evidence="3" id="KW-1185">Reference proteome</keyword>
<dbReference type="RefSeq" id="WP_170145322.1">
    <property type="nucleotide sequence ID" value="NZ_MCHY01000008.1"/>
</dbReference>
<sequence length="415" mass="47097">MNRLFRIMSMVLLVCCFFGGGQVDAENTLKAAFVRDGHLWIKQGEQETQITKEGFVWSPVWSRDGKWIAYLKSAEEFGEGIVWVYNSETEKNFNLNYQGENLQWAPHKNLLAFQPQLGINVTELQGDEPGKTADVARGVNNFSWLPDGKGFLASADANLLPDGWTNPILYKIKLEKDLQPSEEFANATRYFTIPSPLKKGGITLPAIGTSKFAWSPDQKWIAFLVSPTASWSMDSNLLCVLSADGKTFEVLDEMAAGFPFSWAPTKSKLGYIEGEGRIVFGFRDKNLKVQEFTVAKSLELTPDRMVDLAFAWKNNNHVIVSRASERDWSNQPSERVFPQLFQIDLHNKEQKQLSFPPNGYGDFNPEFLESSQKLTWTRSNWETNDIWISATDGTSARKWIQNVSDQSSISWFETR</sequence>
<name>A0A419SL23_9BACL</name>
<reference evidence="2 3" key="1">
    <citation type="submission" date="2016-08" db="EMBL/GenBank/DDBJ databases">
        <title>Novel Firmicute Genomes.</title>
        <authorList>
            <person name="Poppleton D.I."/>
            <person name="Gribaldo S."/>
        </authorList>
    </citation>
    <scope>NUCLEOTIDE SEQUENCE [LARGE SCALE GENOMIC DNA]</scope>
    <source>
        <strain evidence="2 3">RAOx-1</strain>
    </source>
</reference>
<evidence type="ECO:0000313" key="3">
    <source>
        <dbReference type="Proteomes" id="UP000284219"/>
    </source>
</evidence>
<organism evidence="2 3">
    <name type="scientific">Ammoniphilus oxalaticus</name>
    <dbReference type="NCBI Taxonomy" id="66863"/>
    <lineage>
        <taxon>Bacteria</taxon>
        <taxon>Bacillati</taxon>
        <taxon>Bacillota</taxon>
        <taxon>Bacilli</taxon>
        <taxon>Bacillales</taxon>
        <taxon>Paenibacillaceae</taxon>
        <taxon>Aneurinibacillus group</taxon>
        <taxon>Ammoniphilus</taxon>
    </lineage>
</organism>
<dbReference type="PANTHER" id="PTHR36842">
    <property type="entry name" value="PROTEIN TOLB HOMOLOG"/>
    <property type="match status" value="1"/>
</dbReference>
<gene>
    <name evidence="2" type="ORF">BEP19_08120</name>
</gene>
<dbReference type="EMBL" id="MCHY01000008">
    <property type="protein sequence ID" value="RKD24701.1"/>
    <property type="molecule type" value="Genomic_DNA"/>
</dbReference>
<dbReference type="PANTHER" id="PTHR36842:SF1">
    <property type="entry name" value="PROTEIN TOLB"/>
    <property type="match status" value="1"/>
</dbReference>
<protein>
    <recommendedName>
        <fullName evidence="4">Translocation protein TolB</fullName>
    </recommendedName>
</protein>
<dbReference type="InterPro" id="IPR011042">
    <property type="entry name" value="6-blade_b-propeller_TolB-like"/>
</dbReference>
<keyword evidence="1" id="KW-0732">Signal</keyword>
<comment type="caution">
    <text evidence="2">The sequence shown here is derived from an EMBL/GenBank/DDBJ whole genome shotgun (WGS) entry which is preliminary data.</text>
</comment>
<dbReference type="Gene3D" id="2.120.10.30">
    <property type="entry name" value="TolB, C-terminal domain"/>
    <property type="match status" value="2"/>
</dbReference>
<dbReference type="SUPFAM" id="SSF82171">
    <property type="entry name" value="DPP6 N-terminal domain-like"/>
    <property type="match status" value="1"/>
</dbReference>
<feature type="signal peptide" evidence="1">
    <location>
        <begin position="1"/>
        <end position="25"/>
    </location>
</feature>
<dbReference type="AlphaFoldDB" id="A0A419SL23"/>
<evidence type="ECO:0000313" key="2">
    <source>
        <dbReference type="EMBL" id="RKD24701.1"/>
    </source>
</evidence>